<keyword evidence="2" id="KW-0548">Nucleotidyltransferase</keyword>
<organism evidence="2">
    <name type="scientific">Tanacetum cinerariifolium</name>
    <name type="common">Dalmatian daisy</name>
    <name type="synonym">Chrysanthemum cinerariifolium</name>
    <dbReference type="NCBI Taxonomy" id="118510"/>
    <lineage>
        <taxon>Eukaryota</taxon>
        <taxon>Viridiplantae</taxon>
        <taxon>Streptophyta</taxon>
        <taxon>Embryophyta</taxon>
        <taxon>Tracheophyta</taxon>
        <taxon>Spermatophyta</taxon>
        <taxon>Magnoliopsida</taxon>
        <taxon>eudicotyledons</taxon>
        <taxon>Gunneridae</taxon>
        <taxon>Pentapetalae</taxon>
        <taxon>asterids</taxon>
        <taxon>campanulids</taxon>
        <taxon>Asterales</taxon>
        <taxon>Asteraceae</taxon>
        <taxon>Asteroideae</taxon>
        <taxon>Anthemideae</taxon>
        <taxon>Anthemidinae</taxon>
        <taxon>Tanacetum</taxon>
    </lineage>
</organism>
<dbReference type="GO" id="GO:0003964">
    <property type="term" value="F:RNA-directed DNA polymerase activity"/>
    <property type="evidence" value="ECO:0007669"/>
    <property type="project" value="UniProtKB-KW"/>
</dbReference>
<gene>
    <name evidence="2" type="ORF">Tci_052113</name>
</gene>
<dbReference type="AlphaFoldDB" id="A0A6L2N639"/>
<comment type="caution">
    <text evidence="2">The sequence shown here is derived from an EMBL/GenBank/DDBJ whole genome shotgun (WGS) entry which is preliminary data.</text>
</comment>
<feature type="compositionally biased region" description="Basic and acidic residues" evidence="1">
    <location>
        <begin position="84"/>
        <end position="102"/>
    </location>
</feature>
<evidence type="ECO:0000256" key="1">
    <source>
        <dbReference type="SAM" id="MobiDB-lite"/>
    </source>
</evidence>
<reference evidence="2" key="1">
    <citation type="journal article" date="2019" name="Sci. Rep.">
        <title>Draft genome of Tanacetum cinerariifolium, the natural source of mosquito coil.</title>
        <authorList>
            <person name="Yamashiro T."/>
            <person name="Shiraishi A."/>
            <person name="Satake H."/>
            <person name="Nakayama K."/>
        </authorList>
    </citation>
    <scope>NUCLEOTIDE SEQUENCE</scope>
</reference>
<dbReference type="EMBL" id="BKCJ010008017">
    <property type="protein sequence ID" value="GEU80135.1"/>
    <property type="molecule type" value="Genomic_DNA"/>
</dbReference>
<keyword evidence="2" id="KW-0808">Transferase</keyword>
<feature type="region of interest" description="Disordered" evidence="1">
    <location>
        <begin position="78"/>
        <end position="102"/>
    </location>
</feature>
<sequence>MSGLIDMWTSEANKIRNNNKGQVKDQDQTRGMWFGFVRFINSGDVEAFERRLRGIMIGFRNLVINRAKFLKNGGANRSTSDFPPFDHSDHGRTRAEKKETTQSFRDADIKINEHPHLRIRLECCLTAKANNIHNSKDSAKSCMENNIIWLQQWFDDIKPWEDSSESCGRLSFEGLPNLGRNVGAIKTVLRNFGRVMECSRFNAKNLTHILKCFEFGSGLKVNFSKSRLFGISIPSNEVEAMASSLGCAHDILTFIYLGLPVSKRMSLCDGWNEVINQFRDRISSWKAKSLSIDGRPTLINSILDSHGICWVKWKSILLDHKFSGLGVCCLHSKYLGLLGKWKWRFFTEENGIWWIVIKDFNGADGGLGSSVNSNASGGIWQDILKAVKLIENIDISFKYSFTCKISSGTDTMFWKGSWCGDDTRLMDKFPRLYALESDKDCMVRDRWCSVNEFGVAFGLGVLPYVGGASIDILATRPNPLSRGVDISSTACPFCDCNVEDIEHCLIKFPKVLPVWKKVWVDNLDRLIDNLSTIWIGRFKLHANEGRFQREPRIKNFQPNVPQPRNNVSIGAGNNSFAAVLKTRTTNPNLAVESAPVIVLDDSCLSEPSGLKINLHKSKLMGIGIPNDVVVSPARFIGCSTLSAPFTYLGVKVGGFMSRLSSWDDIIAKLALSIGGRLTLIKSAIYGVQGALESSRNYSRRSPWIDIICDFRTLTNKGIDLRSLVKKKADNGELTSFGDNIWLADSPLKVLYPRLYYLDLHKQSSVATKLRDSSLISSFRIPPRSGIEEEQLKLLVKSTSSIVLP</sequence>
<name>A0A6L2N639_TANCI</name>
<dbReference type="PANTHER" id="PTHR33116:SF77">
    <property type="entry name" value="RNA-DIRECTED DNA POLYMERASE"/>
    <property type="match status" value="1"/>
</dbReference>
<proteinExistence type="predicted"/>
<evidence type="ECO:0000313" key="2">
    <source>
        <dbReference type="EMBL" id="GEU80135.1"/>
    </source>
</evidence>
<accession>A0A6L2N639</accession>
<protein>
    <submittedName>
        <fullName evidence="2">RNA-directed DNA polymerase, eukaryota, reverse transcriptase zinc-binding domain protein</fullName>
    </submittedName>
</protein>
<dbReference type="PANTHER" id="PTHR33116">
    <property type="entry name" value="REVERSE TRANSCRIPTASE ZINC-BINDING DOMAIN-CONTAINING PROTEIN-RELATED-RELATED"/>
    <property type="match status" value="1"/>
</dbReference>
<keyword evidence="2" id="KW-0695">RNA-directed DNA polymerase</keyword>